<sequence>MEHYSTADLENLRRTGVGIEIADWMFGDRPDRARHFAGWDLHDETKPWRVRNVESVRGDRPHLVKVSRLGTALDPSNRAAYLRLLKLERFDHLFDDKNFWQVAVAQHEQLANQYPDNLAALLTSYRTLIAAAPHASDLPDLAATIMGEWLAGGGIPNASMHLVEISDQLGNRYGMPRALLHHTKPSPTVMGTAFASSLELIEDIVMGLSAYLEPLVTSLSPSTWGSLAVRAGGVVLLAFGAPVNSRGPLVVDILSMSGRRVRLDDIGQEAPIPPQAFRDAIAWWTSRLDLVFSQITEPSNYEVEGLYNAPSALERSLNFEQICRSCQVIATTDDEHSRRLALFHVLDSLGGLQRSLDWSKLTSLHENRKLVDDLRSQMPHSVQLVLMPRAEAAVEALEQVQDGFFLPSRRTATGFIRPDKHNVETEVPIATAASEWLRVIRNSQHGYDKTPTSHDRALLAAHTGHIPGRLPDLAWLNLLRILTFPEILKRHPR</sequence>
<accession>A0A916SCG4</accession>
<keyword evidence="2" id="KW-1185">Reference proteome</keyword>
<protein>
    <submittedName>
        <fullName evidence="1">Uncharacterized protein</fullName>
    </submittedName>
</protein>
<reference evidence="1" key="1">
    <citation type="journal article" date="2014" name="Int. J. Syst. Evol. Microbiol.">
        <title>Complete genome sequence of Corynebacterium casei LMG S-19264T (=DSM 44701T), isolated from a smear-ripened cheese.</title>
        <authorList>
            <consortium name="US DOE Joint Genome Institute (JGI-PGF)"/>
            <person name="Walter F."/>
            <person name="Albersmeier A."/>
            <person name="Kalinowski J."/>
            <person name="Ruckert C."/>
        </authorList>
    </citation>
    <scope>NUCLEOTIDE SEQUENCE</scope>
    <source>
        <strain evidence="1">CGMCC 1.12813</strain>
    </source>
</reference>
<name>A0A916SCG4_9MICO</name>
<dbReference type="Proteomes" id="UP000606922">
    <property type="component" value="Unassembled WGS sequence"/>
</dbReference>
<comment type="caution">
    <text evidence="1">The sequence shown here is derived from an EMBL/GenBank/DDBJ whole genome shotgun (WGS) entry which is preliminary data.</text>
</comment>
<organism evidence="1 2">
    <name type="scientific">Conyzicola nivalis</name>
    <dbReference type="NCBI Taxonomy" id="1477021"/>
    <lineage>
        <taxon>Bacteria</taxon>
        <taxon>Bacillati</taxon>
        <taxon>Actinomycetota</taxon>
        <taxon>Actinomycetes</taxon>
        <taxon>Micrococcales</taxon>
        <taxon>Microbacteriaceae</taxon>
        <taxon>Conyzicola</taxon>
    </lineage>
</organism>
<evidence type="ECO:0000313" key="2">
    <source>
        <dbReference type="Proteomes" id="UP000606922"/>
    </source>
</evidence>
<dbReference type="RefSeq" id="WP_188508867.1">
    <property type="nucleotide sequence ID" value="NZ_BMGB01000001.1"/>
</dbReference>
<reference evidence="1" key="2">
    <citation type="submission" date="2020-09" db="EMBL/GenBank/DDBJ databases">
        <authorList>
            <person name="Sun Q."/>
            <person name="Zhou Y."/>
        </authorList>
    </citation>
    <scope>NUCLEOTIDE SEQUENCE</scope>
    <source>
        <strain evidence="1">CGMCC 1.12813</strain>
    </source>
</reference>
<proteinExistence type="predicted"/>
<dbReference type="AlphaFoldDB" id="A0A916SCG4"/>
<evidence type="ECO:0000313" key="1">
    <source>
        <dbReference type="EMBL" id="GGA91055.1"/>
    </source>
</evidence>
<dbReference type="EMBL" id="BMGB01000001">
    <property type="protein sequence ID" value="GGA91055.1"/>
    <property type="molecule type" value="Genomic_DNA"/>
</dbReference>
<gene>
    <name evidence="1" type="ORF">GCM10010979_02170</name>
</gene>